<dbReference type="PANTHER" id="PTHR32125">
    <property type="entry name" value="2-C-METHYL-D-ERYTHRITOL 4-PHOSPHATE CYTIDYLYLTRANSFERASE, CHLOROPLASTIC"/>
    <property type="match status" value="1"/>
</dbReference>
<dbReference type="InterPro" id="IPR029044">
    <property type="entry name" value="Nucleotide-diphossugar_trans"/>
</dbReference>
<proteinExistence type="inferred from homology"/>
<keyword evidence="6 7" id="KW-0414">Isoprene biosynthesis</keyword>
<gene>
    <name evidence="7 8" type="primary">ispD</name>
    <name evidence="8" type="ORF">ABDK96_15940</name>
</gene>
<dbReference type="InterPro" id="IPR050088">
    <property type="entry name" value="IspD/TarI_cytidylyltransf_bact"/>
</dbReference>
<evidence type="ECO:0000256" key="6">
    <source>
        <dbReference type="ARBA" id="ARBA00023229"/>
    </source>
</evidence>
<comment type="similarity">
    <text evidence="3 7">Belongs to the IspD/TarI cytidylyltransferase family. IspD subfamily.</text>
</comment>
<keyword evidence="4 7" id="KW-0808">Transferase</keyword>
<evidence type="ECO:0000256" key="3">
    <source>
        <dbReference type="ARBA" id="ARBA00009789"/>
    </source>
</evidence>
<evidence type="ECO:0000313" key="9">
    <source>
        <dbReference type="Proteomes" id="UP001484097"/>
    </source>
</evidence>
<dbReference type="Pfam" id="PF01128">
    <property type="entry name" value="IspD"/>
    <property type="match status" value="1"/>
</dbReference>
<organism evidence="8 9">
    <name type="scientific">Citricoccus nitrophenolicus</name>
    <dbReference type="NCBI Taxonomy" id="863575"/>
    <lineage>
        <taxon>Bacteria</taxon>
        <taxon>Bacillati</taxon>
        <taxon>Actinomycetota</taxon>
        <taxon>Actinomycetes</taxon>
        <taxon>Micrococcales</taxon>
        <taxon>Micrococcaceae</taxon>
        <taxon>Citricoccus</taxon>
    </lineage>
</organism>
<protein>
    <recommendedName>
        <fullName evidence="7">2-C-methyl-D-erythritol 4-phosphate cytidylyltransferase</fullName>
        <ecNumber evidence="7">2.7.7.60</ecNumber>
    </recommendedName>
    <alternativeName>
        <fullName evidence="7">4-diphosphocytidyl-2C-methyl-D-erythritol synthase</fullName>
    </alternativeName>
    <alternativeName>
        <fullName evidence="7">MEP cytidylyltransferase</fullName>
        <shortName evidence="7">MCT</shortName>
    </alternativeName>
</protein>
<keyword evidence="9" id="KW-1185">Reference proteome</keyword>
<dbReference type="GO" id="GO:0050518">
    <property type="term" value="F:2-C-methyl-D-erythritol 4-phosphate cytidylyltransferase activity"/>
    <property type="evidence" value="ECO:0007669"/>
    <property type="project" value="UniProtKB-EC"/>
</dbReference>
<dbReference type="PANTHER" id="PTHR32125:SF4">
    <property type="entry name" value="2-C-METHYL-D-ERYTHRITOL 4-PHOSPHATE CYTIDYLYLTRANSFERASE, CHLOROPLASTIC"/>
    <property type="match status" value="1"/>
</dbReference>
<dbReference type="Proteomes" id="UP001484097">
    <property type="component" value="Unassembled WGS sequence"/>
</dbReference>
<evidence type="ECO:0000256" key="4">
    <source>
        <dbReference type="ARBA" id="ARBA00022679"/>
    </source>
</evidence>
<dbReference type="InterPro" id="IPR001228">
    <property type="entry name" value="IspD"/>
</dbReference>
<accession>A0ABV0IMG1</accession>
<dbReference type="InterPro" id="IPR034683">
    <property type="entry name" value="IspD/TarI"/>
</dbReference>
<dbReference type="SUPFAM" id="SSF53448">
    <property type="entry name" value="Nucleotide-diphospho-sugar transferases"/>
    <property type="match status" value="1"/>
</dbReference>
<feature type="site" description="Transition state stabilizer" evidence="7">
    <location>
        <position position="22"/>
    </location>
</feature>
<comment type="function">
    <text evidence="7">Catalyzes the formation of 4-diphosphocytidyl-2-C-methyl-D-erythritol from CTP and 2-C-methyl-D-erythritol 4-phosphate (MEP).</text>
</comment>
<feature type="site" description="Positions MEP for the nucleophilic attack" evidence="7">
    <location>
        <position position="241"/>
    </location>
</feature>
<name>A0ABV0IMG1_9MICC</name>
<evidence type="ECO:0000256" key="2">
    <source>
        <dbReference type="ARBA" id="ARBA00004787"/>
    </source>
</evidence>
<dbReference type="InterPro" id="IPR018294">
    <property type="entry name" value="ISPD_synthase_CS"/>
</dbReference>
<feature type="site" description="Positions MEP for the nucleophilic attack" evidence="7">
    <location>
        <position position="181"/>
    </location>
</feature>
<comment type="catalytic activity">
    <reaction evidence="1 7">
        <text>2-C-methyl-D-erythritol 4-phosphate + CTP + H(+) = 4-CDP-2-C-methyl-D-erythritol + diphosphate</text>
        <dbReference type="Rhea" id="RHEA:13429"/>
        <dbReference type="ChEBI" id="CHEBI:15378"/>
        <dbReference type="ChEBI" id="CHEBI:33019"/>
        <dbReference type="ChEBI" id="CHEBI:37563"/>
        <dbReference type="ChEBI" id="CHEBI:57823"/>
        <dbReference type="ChEBI" id="CHEBI:58262"/>
        <dbReference type="EC" id="2.7.7.60"/>
    </reaction>
</comment>
<evidence type="ECO:0000313" key="8">
    <source>
        <dbReference type="EMBL" id="MEO9249173.1"/>
    </source>
</evidence>
<dbReference type="HAMAP" id="MF_00108">
    <property type="entry name" value="IspD"/>
    <property type="match status" value="1"/>
</dbReference>
<dbReference type="RefSeq" id="WP_347921911.1">
    <property type="nucleotide sequence ID" value="NZ_JBDXMX010000010.1"/>
</dbReference>
<evidence type="ECO:0000256" key="7">
    <source>
        <dbReference type="HAMAP-Rule" id="MF_00108"/>
    </source>
</evidence>
<sequence>MHTTVLIVAAGSGSRLQAGVPKALAALGDGRTMLEHCLESVAAAQSTGALQLNAVAVVVPARPESAAALEQVCRTVGDRTGLMVCCVPGGAERADSVRAGLAAVRALAGAATPGDRHAVLVHDAARPFVPPTVFHAVVTALREGAAAVVPAVAVVDTIKTVATTATDAAPGTEQVTGTLGRAGLRAVQTPQGFDLAALEAAHRRAEREGPADAAALTDDAMAMEAAGHSVAVVPGDPLGFKITTRLDLMLADALLDPSTAPSRTQEPHP</sequence>
<dbReference type="PROSITE" id="PS01295">
    <property type="entry name" value="ISPD"/>
    <property type="match status" value="1"/>
</dbReference>
<feature type="site" description="Transition state stabilizer" evidence="7">
    <location>
        <position position="15"/>
    </location>
</feature>
<comment type="caution">
    <text evidence="8">The sequence shown here is derived from an EMBL/GenBank/DDBJ whole genome shotgun (WGS) entry which is preliminary data.</text>
</comment>
<reference evidence="8 9" key="1">
    <citation type="submission" date="2024-05" db="EMBL/GenBank/DDBJ databases">
        <authorList>
            <person name="Yi C."/>
        </authorList>
    </citation>
    <scope>NUCLEOTIDE SEQUENCE [LARGE SCALE GENOMIC DNA]</scope>
    <source>
        <strain evidence="8 9">XS13</strain>
    </source>
</reference>
<evidence type="ECO:0000256" key="5">
    <source>
        <dbReference type="ARBA" id="ARBA00022695"/>
    </source>
</evidence>
<comment type="pathway">
    <text evidence="2 7">Isoprenoid biosynthesis; isopentenyl diphosphate biosynthesis via DXP pathway; isopentenyl diphosphate from 1-deoxy-D-xylulose 5-phosphate: step 2/6.</text>
</comment>
<dbReference type="Gene3D" id="3.90.550.10">
    <property type="entry name" value="Spore Coat Polysaccharide Biosynthesis Protein SpsA, Chain A"/>
    <property type="match status" value="1"/>
</dbReference>
<dbReference type="NCBIfam" id="TIGR00453">
    <property type="entry name" value="ispD"/>
    <property type="match status" value="1"/>
</dbReference>
<evidence type="ECO:0000256" key="1">
    <source>
        <dbReference type="ARBA" id="ARBA00001282"/>
    </source>
</evidence>
<keyword evidence="5 7" id="KW-0548">Nucleotidyltransferase</keyword>
<dbReference type="EMBL" id="JBDXMX010000010">
    <property type="protein sequence ID" value="MEO9249173.1"/>
    <property type="molecule type" value="Genomic_DNA"/>
</dbReference>
<dbReference type="EC" id="2.7.7.60" evidence="7"/>